<protein>
    <recommendedName>
        <fullName evidence="1 7">Transcriptional regulator MraZ</fullName>
    </recommendedName>
</protein>
<evidence type="ECO:0000256" key="2">
    <source>
        <dbReference type="ARBA" id="ARBA00022490"/>
    </source>
</evidence>
<dbReference type="Proteomes" id="UP000441399">
    <property type="component" value="Unassembled WGS sequence"/>
</dbReference>
<dbReference type="CDD" id="cd16321">
    <property type="entry name" value="MraZ_C"/>
    <property type="match status" value="1"/>
</dbReference>
<evidence type="ECO:0000256" key="7">
    <source>
        <dbReference type="HAMAP-Rule" id="MF_01008"/>
    </source>
</evidence>
<keyword evidence="5 7" id="KW-0238">DNA-binding</keyword>
<dbReference type="GO" id="GO:0003700">
    <property type="term" value="F:DNA-binding transcription factor activity"/>
    <property type="evidence" value="ECO:0007669"/>
    <property type="project" value="UniProtKB-UniRule"/>
</dbReference>
<evidence type="ECO:0000256" key="4">
    <source>
        <dbReference type="ARBA" id="ARBA00023015"/>
    </source>
</evidence>
<keyword evidence="2 7" id="KW-0963">Cytoplasm</keyword>
<keyword evidence="10" id="KW-1185">Reference proteome</keyword>
<dbReference type="AlphaFoldDB" id="A0A5S9N2V9"/>
<accession>A0A5S9N2V9</accession>
<evidence type="ECO:0000259" key="8">
    <source>
        <dbReference type="PROSITE" id="PS51740"/>
    </source>
</evidence>
<dbReference type="Pfam" id="PF02381">
    <property type="entry name" value="MraZ"/>
    <property type="match status" value="2"/>
</dbReference>
<evidence type="ECO:0000313" key="10">
    <source>
        <dbReference type="Proteomes" id="UP000441399"/>
    </source>
</evidence>
<dbReference type="HAMAP" id="MF_01008">
    <property type="entry name" value="MraZ"/>
    <property type="match status" value="1"/>
</dbReference>
<dbReference type="InterPro" id="IPR035642">
    <property type="entry name" value="MraZ_N"/>
</dbReference>
<reference evidence="9 10" key="1">
    <citation type="submission" date="2019-11" db="EMBL/GenBank/DDBJ databases">
        <authorList>
            <person name="Holert J."/>
        </authorList>
    </citation>
    <scope>NUCLEOTIDE SEQUENCE [LARGE SCALE GENOMIC DNA]</scope>
    <source>
        <strain evidence="9">SB11_3</strain>
    </source>
</reference>
<dbReference type="PANTHER" id="PTHR34701:SF1">
    <property type="entry name" value="TRANSCRIPTIONAL REGULATOR MRAZ"/>
    <property type="match status" value="1"/>
</dbReference>
<dbReference type="InterPro" id="IPR007159">
    <property type="entry name" value="SpoVT-AbrB_dom"/>
</dbReference>
<comment type="subcellular location">
    <subcellularLocation>
        <location evidence="7">Cytoplasm</location>
        <location evidence="7">Nucleoid</location>
    </subcellularLocation>
</comment>
<dbReference type="GO" id="GO:2000143">
    <property type="term" value="P:negative regulation of DNA-templated transcription initiation"/>
    <property type="evidence" value="ECO:0007669"/>
    <property type="project" value="TreeGrafter"/>
</dbReference>
<feature type="domain" description="SpoVT-AbrB" evidence="8">
    <location>
        <begin position="81"/>
        <end position="124"/>
    </location>
</feature>
<dbReference type="CDD" id="cd16320">
    <property type="entry name" value="MraZ_N"/>
    <property type="match status" value="1"/>
</dbReference>
<evidence type="ECO:0000313" key="9">
    <source>
        <dbReference type="EMBL" id="CAA0083793.1"/>
    </source>
</evidence>
<dbReference type="InterPro" id="IPR003444">
    <property type="entry name" value="MraZ"/>
</dbReference>
<keyword evidence="6 7" id="KW-0804">Transcription</keyword>
<comment type="similarity">
    <text evidence="7">Belongs to the MraZ family.</text>
</comment>
<gene>
    <name evidence="7 9" type="primary">mraZ</name>
    <name evidence="9" type="ORF">OPDIPICF_00578</name>
</gene>
<dbReference type="GO" id="GO:0009295">
    <property type="term" value="C:nucleoid"/>
    <property type="evidence" value="ECO:0007669"/>
    <property type="project" value="UniProtKB-SubCell"/>
</dbReference>
<sequence length="152" mass="17005">MFRGVHAINMDAKGRMAMPTKYRDGLKNSDDGQLIATIDIQTRCLLIYPLSVWEDIEQKLQKLPSLNASTRRLQRLMLGYASELELDGNGRVLLPAALREYAGLEKKVVLVGQGGKFELWNDEQWAAETAQAIEDANSGDLDVPDDIQNLVF</sequence>
<dbReference type="InterPro" id="IPR020603">
    <property type="entry name" value="MraZ_dom"/>
</dbReference>
<evidence type="ECO:0000256" key="5">
    <source>
        <dbReference type="ARBA" id="ARBA00023125"/>
    </source>
</evidence>
<dbReference type="SUPFAM" id="SSF89447">
    <property type="entry name" value="AbrB/MazE/MraZ-like"/>
    <property type="match status" value="1"/>
</dbReference>
<dbReference type="GO" id="GO:0005737">
    <property type="term" value="C:cytoplasm"/>
    <property type="evidence" value="ECO:0007669"/>
    <property type="project" value="UniProtKB-UniRule"/>
</dbReference>
<dbReference type="EMBL" id="CACSIO010000001">
    <property type="protein sequence ID" value="CAA0083793.1"/>
    <property type="molecule type" value="Genomic_DNA"/>
</dbReference>
<evidence type="ECO:0000256" key="3">
    <source>
        <dbReference type="ARBA" id="ARBA00022737"/>
    </source>
</evidence>
<dbReference type="OrthoDB" id="9807753at2"/>
<dbReference type="InterPro" id="IPR038619">
    <property type="entry name" value="MraZ_sf"/>
</dbReference>
<keyword evidence="4 7" id="KW-0805">Transcription regulation</keyword>
<evidence type="ECO:0000256" key="1">
    <source>
        <dbReference type="ARBA" id="ARBA00013860"/>
    </source>
</evidence>
<dbReference type="PANTHER" id="PTHR34701">
    <property type="entry name" value="TRANSCRIPTIONAL REGULATOR MRAZ"/>
    <property type="match status" value="1"/>
</dbReference>
<dbReference type="InterPro" id="IPR035644">
    <property type="entry name" value="MraZ_C"/>
</dbReference>
<name>A0A5S9N2V9_9GAMM</name>
<proteinExistence type="inferred from homology"/>
<evidence type="ECO:0000256" key="6">
    <source>
        <dbReference type="ARBA" id="ARBA00023163"/>
    </source>
</evidence>
<comment type="subunit">
    <text evidence="7">Forms oligomers.</text>
</comment>
<dbReference type="PROSITE" id="PS51740">
    <property type="entry name" value="SPOVT_ABRB"/>
    <property type="match status" value="1"/>
</dbReference>
<keyword evidence="3" id="KW-0677">Repeat</keyword>
<organism evidence="9 10">
    <name type="scientific">BD1-7 clade bacterium</name>
    <dbReference type="NCBI Taxonomy" id="2029982"/>
    <lineage>
        <taxon>Bacteria</taxon>
        <taxon>Pseudomonadati</taxon>
        <taxon>Pseudomonadota</taxon>
        <taxon>Gammaproteobacteria</taxon>
        <taxon>Cellvibrionales</taxon>
        <taxon>Spongiibacteraceae</taxon>
        <taxon>BD1-7 clade</taxon>
    </lineage>
</organism>
<dbReference type="InterPro" id="IPR037914">
    <property type="entry name" value="SpoVT-AbrB_sf"/>
</dbReference>
<dbReference type="GO" id="GO:0000976">
    <property type="term" value="F:transcription cis-regulatory region binding"/>
    <property type="evidence" value="ECO:0007669"/>
    <property type="project" value="TreeGrafter"/>
</dbReference>
<dbReference type="Gene3D" id="3.40.1550.20">
    <property type="entry name" value="Transcriptional regulator MraZ domain"/>
    <property type="match status" value="1"/>
</dbReference>
<dbReference type="NCBIfam" id="TIGR00242">
    <property type="entry name" value="division/cell wall cluster transcriptional repressor MraZ"/>
    <property type="match status" value="1"/>
</dbReference>